<name>A0A5Q4ZD76_9BURK</name>
<dbReference type="Proteomes" id="UP000325811">
    <property type="component" value="Chromosome I"/>
</dbReference>
<evidence type="ECO:0000313" key="1">
    <source>
        <dbReference type="EMBL" id="VVD30431.1"/>
    </source>
</evidence>
<dbReference type="AlphaFoldDB" id="A0A5Q4ZD76"/>
<organism evidence="1 2">
    <name type="scientific">Paraburkholderia dioscoreae</name>
    <dbReference type="NCBI Taxonomy" id="2604047"/>
    <lineage>
        <taxon>Bacteria</taxon>
        <taxon>Pseudomonadati</taxon>
        <taxon>Pseudomonadota</taxon>
        <taxon>Betaproteobacteria</taxon>
        <taxon>Burkholderiales</taxon>
        <taxon>Burkholderiaceae</taxon>
        <taxon>Paraburkholderia</taxon>
    </lineage>
</organism>
<dbReference type="KEGG" id="pdio:PDMSB3_3981"/>
<protein>
    <submittedName>
        <fullName evidence="1">Uncharacterized protein</fullName>
    </submittedName>
</protein>
<gene>
    <name evidence="1" type="ORF">PDMSB3_3981</name>
</gene>
<keyword evidence="2" id="KW-1185">Reference proteome</keyword>
<evidence type="ECO:0000313" key="2">
    <source>
        <dbReference type="Proteomes" id="UP000325811"/>
    </source>
</evidence>
<dbReference type="EMBL" id="LR699553">
    <property type="protein sequence ID" value="VVD30431.1"/>
    <property type="molecule type" value="Genomic_DNA"/>
</dbReference>
<sequence>MRARRSEPEVQADKKGSSLQAALLFERLWFAISSPEALVHPQPLIDRPLDMTGLVKAENHR</sequence>
<reference evidence="1 2" key="1">
    <citation type="submission" date="2019-08" db="EMBL/GenBank/DDBJ databases">
        <authorList>
            <person name="Herpell B J."/>
        </authorList>
    </citation>
    <scope>NUCLEOTIDE SEQUENCE [LARGE SCALE GENOMIC DNA]</scope>
    <source>
        <strain evidence="2">Msb3</strain>
    </source>
</reference>
<proteinExistence type="predicted"/>
<accession>A0A5Q4ZD76</accession>